<dbReference type="EMBL" id="MEIA01000224">
    <property type="protein sequence ID" value="OJF12340.1"/>
    <property type="molecule type" value="Genomic_DNA"/>
</dbReference>
<reference evidence="1 2" key="1">
    <citation type="submission" date="2016-09" db="EMBL/GenBank/DDBJ databases">
        <title>Couchioplanes caeruleus draft genome sequence.</title>
        <authorList>
            <person name="Sheehan J."/>
            <person name="Caffrey P."/>
        </authorList>
    </citation>
    <scope>NUCLEOTIDE SEQUENCE [LARGE SCALE GENOMIC DNA]</scope>
    <source>
        <strain evidence="1 2">DSM 43634</strain>
    </source>
</reference>
<dbReference type="AlphaFoldDB" id="A0A1K0GMN6"/>
<evidence type="ECO:0000313" key="2">
    <source>
        <dbReference type="Proteomes" id="UP000182486"/>
    </source>
</evidence>
<keyword evidence="2" id="KW-1185">Reference proteome</keyword>
<sequence>MSTRQLVTATELSAYQVRAGVTYLRDVAAAEHMTPLTWSRRDGYRFSAEPGDWIAYERACVRTELTRIARLISATVEPHAARLPDDDWVQLVLGQLTGVKSALGLLVRAG</sequence>
<evidence type="ECO:0008006" key="3">
    <source>
        <dbReference type="Google" id="ProtNLM"/>
    </source>
</evidence>
<accession>A0A1K0GMN6</accession>
<comment type="caution">
    <text evidence="1">The sequence shown here is derived from an EMBL/GenBank/DDBJ whole genome shotgun (WGS) entry which is preliminary data.</text>
</comment>
<protein>
    <recommendedName>
        <fullName evidence="3">RacP protein</fullName>
    </recommendedName>
</protein>
<name>A0A1K0GMN6_9ACTN</name>
<organism evidence="1 2">
    <name type="scientific">Couchioplanes caeruleus subsp. caeruleus</name>
    <dbReference type="NCBI Taxonomy" id="56427"/>
    <lineage>
        <taxon>Bacteria</taxon>
        <taxon>Bacillati</taxon>
        <taxon>Actinomycetota</taxon>
        <taxon>Actinomycetes</taxon>
        <taxon>Micromonosporales</taxon>
        <taxon>Micromonosporaceae</taxon>
        <taxon>Couchioplanes</taxon>
    </lineage>
</organism>
<proteinExistence type="predicted"/>
<gene>
    <name evidence="1" type="ORF">BG844_21230</name>
</gene>
<dbReference type="Proteomes" id="UP000182486">
    <property type="component" value="Unassembled WGS sequence"/>
</dbReference>
<evidence type="ECO:0000313" key="1">
    <source>
        <dbReference type="EMBL" id="OJF12340.1"/>
    </source>
</evidence>